<evidence type="ECO:0000313" key="1">
    <source>
        <dbReference type="EMBL" id="VDN08430.1"/>
    </source>
</evidence>
<reference evidence="3" key="1">
    <citation type="submission" date="2017-02" db="UniProtKB">
        <authorList>
            <consortium name="WormBaseParasite"/>
        </authorList>
    </citation>
    <scope>IDENTIFICATION</scope>
</reference>
<dbReference type="OrthoDB" id="5848276at2759"/>
<sequence>MVQLASVSNVVRDNDGSTSIACRLCSNKKFNTMKGWRIHAARMHKECGYYQKCHHYLTVPFGYTKEQISAAMEMRCLEWCPAVSKAVMLERAAKKRKLELIGREIEAKRFFISSKWLTVLLRSGSVATLTMILR</sequence>
<organism evidence="3">
    <name type="scientific">Thelazia callipaeda</name>
    <name type="common">Oriental eyeworm</name>
    <name type="synonym">Parasitic nematode</name>
    <dbReference type="NCBI Taxonomy" id="103827"/>
    <lineage>
        <taxon>Eukaryota</taxon>
        <taxon>Metazoa</taxon>
        <taxon>Ecdysozoa</taxon>
        <taxon>Nematoda</taxon>
        <taxon>Chromadorea</taxon>
        <taxon>Rhabditida</taxon>
        <taxon>Spirurina</taxon>
        <taxon>Spiruromorpha</taxon>
        <taxon>Thelazioidea</taxon>
        <taxon>Thelaziidae</taxon>
        <taxon>Thelazia</taxon>
    </lineage>
</organism>
<dbReference type="WBParaSite" id="TCLT_0001073401-mRNA-1">
    <property type="protein sequence ID" value="TCLT_0001073401-mRNA-1"/>
    <property type="gene ID" value="TCLT_0001073401"/>
</dbReference>
<proteinExistence type="predicted"/>
<dbReference type="Proteomes" id="UP000276776">
    <property type="component" value="Unassembled WGS sequence"/>
</dbReference>
<dbReference type="EMBL" id="UYYF01005297">
    <property type="protein sequence ID" value="VDN08430.1"/>
    <property type="molecule type" value="Genomic_DNA"/>
</dbReference>
<evidence type="ECO:0000313" key="3">
    <source>
        <dbReference type="WBParaSite" id="TCLT_0001073401-mRNA-1"/>
    </source>
</evidence>
<protein>
    <submittedName>
        <fullName evidence="3">C2H2-type domain-containing protein</fullName>
    </submittedName>
</protein>
<reference evidence="1 2" key="2">
    <citation type="submission" date="2018-11" db="EMBL/GenBank/DDBJ databases">
        <authorList>
            <consortium name="Pathogen Informatics"/>
        </authorList>
    </citation>
    <scope>NUCLEOTIDE SEQUENCE [LARGE SCALE GENOMIC DNA]</scope>
</reference>
<dbReference type="OMA" id="MEMRCLE"/>
<keyword evidence="2" id="KW-1185">Reference proteome</keyword>
<evidence type="ECO:0000313" key="2">
    <source>
        <dbReference type="Proteomes" id="UP000276776"/>
    </source>
</evidence>
<gene>
    <name evidence="1" type="ORF">TCLT_LOCUS10716</name>
</gene>
<dbReference type="AlphaFoldDB" id="A0A0N5DC15"/>
<name>A0A0N5DC15_THECL</name>
<accession>A0A0N5DC15</accession>